<gene>
    <name evidence="2" type="ORF">ACFPXP_21405</name>
</gene>
<evidence type="ECO:0000259" key="1">
    <source>
        <dbReference type="Pfam" id="PF07833"/>
    </source>
</evidence>
<protein>
    <submittedName>
        <fullName evidence="2">Copper amine oxidase N-terminal domain-containing protein</fullName>
    </submittedName>
</protein>
<reference evidence="3" key="1">
    <citation type="journal article" date="2019" name="Int. J. Syst. Evol. Microbiol.">
        <title>The Global Catalogue of Microorganisms (GCM) 10K type strain sequencing project: providing services to taxonomists for standard genome sequencing and annotation.</title>
        <authorList>
            <consortium name="The Broad Institute Genomics Platform"/>
            <consortium name="The Broad Institute Genome Sequencing Center for Infectious Disease"/>
            <person name="Wu L."/>
            <person name="Ma J."/>
        </authorList>
    </citation>
    <scope>NUCLEOTIDE SEQUENCE [LARGE SCALE GENOMIC DNA]</scope>
    <source>
        <strain evidence="3">CCM 8749</strain>
    </source>
</reference>
<comment type="caution">
    <text evidence="2">The sequence shown here is derived from an EMBL/GenBank/DDBJ whole genome shotgun (WGS) entry which is preliminary data.</text>
</comment>
<dbReference type="Proteomes" id="UP001596250">
    <property type="component" value="Unassembled WGS sequence"/>
</dbReference>
<dbReference type="EMBL" id="JBHSQV010000186">
    <property type="protein sequence ID" value="MFC5988969.1"/>
    <property type="molecule type" value="Genomic_DNA"/>
</dbReference>
<accession>A0ABW1IV40</accession>
<dbReference type="InterPro" id="IPR036582">
    <property type="entry name" value="Mao_N_sf"/>
</dbReference>
<feature type="domain" description="Copper amine oxidase-like N-terminal" evidence="1">
    <location>
        <begin position="286"/>
        <end position="394"/>
    </location>
</feature>
<dbReference type="InterPro" id="IPR012854">
    <property type="entry name" value="Cu_amine_oxidase-like_N"/>
</dbReference>
<evidence type="ECO:0000313" key="2">
    <source>
        <dbReference type="EMBL" id="MFC5988969.1"/>
    </source>
</evidence>
<dbReference type="PANTHER" id="PTHR42754:SF1">
    <property type="entry name" value="LIPOPROTEIN"/>
    <property type="match status" value="1"/>
</dbReference>
<dbReference type="PANTHER" id="PTHR42754">
    <property type="entry name" value="ENDOGLUCANASE"/>
    <property type="match status" value="1"/>
</dbReference>
<organism evidence="2 3">
    <name type="scientific">Marinicrinis lubricantis</name>
    <dbReference type="NCBI Taxonomy" id="2086470"/>
    <lineage>
        <taxon>Bacteria</taxon>
        <taxon>Bacillati</taxon>
        <taxon>Bacillota</taxon>
        <taxon>Bacilli</taxon>
        <taxon>Bacillales</taxon>
        <taxon>Paenibacillaceae</taxon>
    </lineage>
</organism>
<dbReference type="RefSeq" id="WP_379896504.1">
    <property type="nucleotide sequence ID" value="NZ_CBCSCT010000005.1"/>
</dbReference>
<dbReference type="Pfam" id="PF07833">
    <property type="entry name" value="Cu_amine_oxidN1"/>
    <property type="match status" value="1"/>
</dbReference>
<dbReference type="Gene3D" id="3.30.457.10">
    <property type="entry name" value="Copper amine oxidase-like, N-terminal domain"/>
    <property type="match status" value="1"/>
</dbReference>
<evidence type="ECO:0000313" key="3">
    <source>
        <dbReference type="Proteomes" id="UP001596250"/>
    </source>
</evidence>
<dbReference type="SUPFAM" id="SSF69304">
    <property type="entry name" value="Tricorn protease N-terminal domain"/>
    <property type="match status" value="1"/>
</dbReference>
<sequence length="402" mass="43930">MAVGQTHYLSDEEAVEAIAVKVDPGGNLLWQQIYAGGRDHIRSVVETKDGYMFSGIIGSDANGDVGLTKVGLDGEIIETIALSPEVKTYETYIYVSRIGRMNDGGYVVSVDYDMTDAKGEYHSRSRIIKLNADLKEQWKSDIDGDAFSIEPTNDGGTIIAARTGLQKLGLTKLSPNGKTTWTRIYEPEFSRSYFQIEPKQVIQTVDGGYLTVGDASSTGQQISYMLKVDSNGNRLWEHTLYSAGSGIEDIALNDQYQYAVTGNSSKYGAFVMQWHSDEKPPIRVEIDGEPLALQQPPVVQSGTTLLPMRDLFEALGATVHYDQATKSIKAVKGARTILLVVGQPSVAVTEGDKSRTIELSVPAQFIGTKTMVPLRFASEALGNQIIWNSAEQLIEVELSANE</sequence>
<proteinExistence type="predicted"/>
<name>A0ABW1IV40_9BACL</name>
<dbReference type="SUPFAM" id="SSF55383">
    <property type="entry name" value="Copper amine oxidase, domain N"/>
    <property type="match status" value="1"/>
</dbReference>
<keyword evidence="3" id="KW-1185">Reference proteome</keyword>